<reference evidence="2" key="1">
    <citation type="submission" date="2022-11" db="UniProtKB">
        <authorList>
            <consortium name="WormBaseParasite"/>
        </authorList>
    </citation>
    <scope>IDENTIFICATION</scope>
</reference>
<proteinExistence type="predicted"/>
<organism evidence="1 2">
    <name type="scientific">Romanomermis culicivorax</name>
    <name type="common">Nematode worm</name>
    <dbReference type="NCBI Taxonomy" id="13658"/>
    <lineage>
        <taxon>Eukaryota</taxon>
        <taxon>Metazoa</taxon>
        <taxon>Ecdysozoa</taxon>
        <taxon>Nematoda</taxon>
        <taxon>Enoplea</taxon>
        <taxon>Dorylaimia</taxon>
        <taxon>Mermithida</taxon>
        <taxon>Mermithoidea</taxon>
        <taxon>Mermithidae</taxon>
        <taxon>Romanomermis</taxon>
    </lineage>
</organism>
<sequence>MVKSRHPRIWSLINCKPYMTDRQLFKNVNKLENVSMFSTKNGGNTSQNNKVNIKEQVKEDRMVVRFKIDPAVQEQILNAAWEKHETRKKKTRK</sequence>
<keyword evidence="1" id="KW-1185">Reference proteome</keyword>
<evidence type="ECO:0000313" key="1">
    <source>
        <dbReference type="Proteomes" id="UP000887565"/>
    </source>
</evidence>
<protein>
    <submittedName>
        <fullName evidence="2">Uncharacterized protein</fullName>
    </submittedName>
</protein>
<dbReference type="AlphaFoldDB" id="A0A915K5R3"/>
<accession>A0A915K5R3</accession>
<dbReference type="WBParaSite" id="nRc.2.0.1.t33202-RA">
    <property type="protein sequence ID" value="nRc.2.0.1.t33202-RA"/>
    <property type="gene ID" value="nRc.2.0.1.g33202"/>
</dbReference>
<name>A0A915K5R3_ROMCU</name>
<dbReference type="Proteomes" id="UP000887565">
    <property type="component" value="Unplaced"/>
</dbReference>
<evidence type="ECO:0000313" key="2">
    <source>
        <dbReference type="WBParaSite" id="nRc.2.0.1.t33202-RA"/>
    </source>
</evidence>